<dbReference type="CDD" id="cd06225">
    <property type="entry name" value="HAMP"/>
    <property type="match status" value="1"/>
</dbReference>
<dbReference type="Gene3D" id="1.10.287.130">
    <property type="match status" value="1"/>
</dbReference>
<dbReference type="PANTHER" id="PTHR45528">
    <property type="entry name" value="SENSOR HISTIDINE KINASE CPXA"/>
    <property type="match status" value="1"/>
</dbReference>
<dbReference type="SUPFAM" id="SSF158472">
    <property type="entry name" value="HAMP domain-like"/>
    <property type="match status" value="1"/>
</dbReference>
<dbReference type="SMART" id="SM00387">
    <property type="entry name" value="HATPase_c"/>
    <property type="match status" value="1"/>
</dbReference>
<evidence type="ECO:0000256" key="3">
    <source>
        <dbReference type="ARBA" id="ARBA00012438"/>
    </source>
</evidence>
<dbReference type="InterPro" id="IPR003661">
    <property type="entry name" value="HisK_dim/P_dom"/>
</dbReference>
<dbReference type="FunFam" id="1.10.287.130:FF:000001">
    <property type="entry name" value="Two-component sensor histidine kinase"/>
    <property type="match status" value="1"/>
</dbReference>
<evidence type="ECO:0000256" key="4">
    <source>
        <dbReference type="ARBA" id="ARBA00022475"/>
    </source>
</evidence>
<dbReference type="InterPro" id="IPR050398">
    <property type="entry name" value="HssS/ArlS-like"/>
</dbReference>
<dbReference type="SUPFAM" id="SSF47384">
    <property type="entry name" value="Homodimeric domain of signal transducing histidine kinase"/>
    <property type="match status" value="1"/>
</dbReference>
<dbReference type="GO" id="GO:0005524">
    <property type="term" value="F:ATP binding"/>
    <property type="evidence" value="ECO:0007669"/>
    <property type="project" value="UniProtKB-KW"/>
</dbReference>
<keyword evidence="5" id="KW-0597">Phosphoprotein</keyword>
<name>A0AAI9NX10_9FIRM</name>
<dbReference type="PROSITE" id="PS50109">
    <property type="entry name" value="HIS_KIN"/>
    <property type="match status" value="1"/>
</dbReference>
<keyword evidence="10" id="KW-0067">ATP-binding</keyword>
<dbReference type="PRINTS" id="PR00344">
    <property type="entry name" value="BCTRLSENSOR"/>
</dbReference>
<dbReference type="InterPro" id="IPR036890">
    <property type="entry name" value="HATPase_C_sf"/>
</dbReference>
<dbReference type="InterPro" id="IPR003660">
    <property type="entry name" value="HAMP_dom"/>
</dbReference>
<keyword evidence="13 15" id="KW-0472">Membrane</keyword>
<evidence type="ECO:0000256" key="11">
    <source>
        <dbReference type="ARBA" id="ARBA00022989"/>
    </source>
</evidence>
<evidence type="ECO:0000256" key="2">
    <source>
        <dbReference type="ARBA" id="ARBA00004651"/>
    </source>
</evidence>
<evidence type="ECO:0000256" key="12">
    <source>
        <dbReference type="ARBA" id="ARBA00023012"/>
    </source>
</evidence>
<dbReference type="EMBL" id="BLYL01000001">
    <property type="protein sequence ID" value="GFO92988.1"/>
    <property type="molecule type" value="Genomic_DNA"/>
</dbReference>
<evidence type="ECO:0000313" key="19">
    <source>
        <dbReference type="Proteomes" id="UP000660047"/>
    </source>
</evidence>
<evidence type="ECO:0000256" key="13">
    <source>
        <dbReference type="ARBA" id="ARBA00023136"/>
    </source>
</evidence>
<dbReference type="Pfam" id="PF00512">
    <property type="entry name" value="HisKA"/>
    <property type="match status" value="1"/>
</dbReference>
<evidence type="ECO:0000313" key="18">
    <source>
        <dbReference type="EMBL" id="GFO92988.1"/>
    </source>
</evidence>
<feature type="domain" description="HAMP" evidence="17">
    <location>
        <begin position="204"/>
        <end position="256"/>
    </location>
</feature>
<keyword evidence="9 18" id="KW-0418">Kinase</keyword>
<keyword evidence="11 15" id="KW-1133">Transmembrane helix</keyword>
<dbReference type="EC" id="2.7.13.3" evidence="3"/>
<dbReference type="AlphaFoldDB" id="A0AAI9NX10"/>
<evidence type="ECO:0000256" key="5">
    <source>
        <dbReference type="ARBA" id="ARBA00022553"/>
    </source>
</evidence>
<dbReference type="Pfam" id="PF00672">
    <property type="entry name" value="HAMP"/>
    <property type="match status" value="1"/>
</dbReference>
<dbReference type="Proteomes" id="UP000660047">
    <property type="component" value="Unassembled WGS sequence"/>
</dbReference>
<comment type="catalytic activity">
    <reaction evidence="1">
        <text>ATP + protein L-histidine = ADP + protein N-phospho-L-histidine.</text>
        <dbReference type="EC" id="2.7.13.3"/>
    </reaction>
</comment>
<keyword evidence="4" id="KW-1003">Cell membrane</keyword>
<keyword evidence="7 15" id="KW-0812">Transmembrane</keyword>
<keyword evidence="14" id="KW-0175">Coiled coil</keyword>
<dbReference type="SUPFAM" id="SSF55874">
    <property type="entry name" value="ATPase domain of HSP90 chaperone/DNA topoisomerase II/histidine kinase"/>
    <property type="match status" value="1"/>
</dbReference>
<keyword evidence="6" id="KW-0808">Transferase</keyword>
<dbReference type="Gene3D" id="3.30.565.10">
    <property type="entry name" value="Histidine kinase-like ATPase, C-terminal domain"/>
    <property type="match status" value="1"/>
</dbReference>
<evidence type="ECO:0000256" key="7">
    <source>
        <dbReference type="ARBA" id="ARBA00022692"/>
    </source>
</evidence>
<feature type="coiled-coil region" evidence="14">
    <location>
        <begin position="244"/>
        <end position="275"/>
    </location>
</feature>
<feature type="transmembrane region" description="Helical" evidence="15">
    <location>
        <begin position="12"/>
        <end position="36"/>
    </location>
</feature>
<dbReference type="InterPro" id="IPR036097">
    <property type="entry name" value="HisK_dim/P_sf"/>
</dbReference>
<dbReference type="CDD" id="cd00082">
    <property type="entry name" value="HisKA"/>
    <property type="match status" value="1"/>
</dbReference>
<dbReference type="PROSITE" id="PS51257">
    <property type="entry name" value="PROKAR_LIPOPROTEIN"/>
    <property type="match status" value="1"/>
</dbReference>
<evidence type="ECO:0000256" key="14">
    <source>
        <dbReference type="SAM" id="Coils"/>
    </source>
</evidence>
<sequence>MKKSKRTSIRTKITLSLAATILIMVVMSCAITMIFIKKYFYHSMEQMLLDTYNSCNELFGRDEDIDSKELANDVINQSGAMIFIFDSVNMHVYTTVNEEAAVYNNLSFIADYFNYSGGKNPDNPKIKRKQIEKTDKYDIQITNDRNTGNSYYDVVGFLDNGFVVIIRKPISSVDSTIVTSLKFFLLVFSVVALLGFVMVYFISNAVAKPIKNLASVANRMAQLDLDVKVDHASNDEIGELADSMNEMSYQLRNTLTELQQANAKLQTDIDEKVQIDEMRKEFLSHVSHELKTPIALIQGYAEGLKDNVTEDDESKEFYCDVILDEAGKMNKLVRQLLDLNELEFGVDRVHPVVFDIDALIKNVVDSSSILVEQNHAEVELADELNDVCNVYADEFMIEQVFTNYFTNALHYCNDGGKVRVWTANKDYDQPRRTEDGLVTGNLRVFVYDEGPNIPDDELDKVFIKFYKVDKARTREYGGSGIGLSIVAASMAAHNKNYGVYNVENGVVFYFDLDIIQQDDGEPEMIPENNADNTSEQ</sequence>
<dbReference type="RefSeq" id="WP_055222520.1">
    <property type="nucleotide sequence ID" value="NZ_BLYL01000001.1"/>
</dbReference>
<feature type="transmembrane region" description="Helical" evidence="15">
    <location>
        <begin position="183"/>
        <end position="202"/>
    </location>
</feature>
<evidence type="ECO:0000256" key="1">
    <source>
        <dbReference type="ARBA" id="ARBA00000085"/>
    </source>
</evidence>
<comment type="caution">
    <text evidence="18">The sequence shown here is derived from an EMBL/GenBank/DDBJ whole genome shotgun (WGS) entry which is preliminary data.</text>
</comment>
<feature type="domain" description="Histidine kinase" evidence="16">
    <location>
        <begin position="285"/>
        <end position="516"/>
    </location>
</feature>
<protein>
    <recommendedName>
        <fullName evidence="3">histidine kinase</fullName>
        <ecNumber evidence="3">2.7.13.3</ecNumber>
    </recommendedName>
</protein>
<comment type="subcellular location">
    <subcellularLocation>
        <location evidence="2">Cell membrane</location>
        <topology evidence="2">Multi-pass membrane protein</topology>
    </subcellularLocation>
</comment>
<evidence type="ECO:0000259" key="17">
    <source>
        <dbReference type="PROSITE" id="PS50885"/>
    </source>
</evidence>
<dbReference type="Pfam" id="PF02518">
    <property type="entry name" value="HATPase_c"/>
    <property type="match status" value="1"/>
</dbReference>
<dbReference type="PROSITE" id="PS50885">
    <property type="entry name" value="HAMP"/>
    <property type="match status" value="1"/>
</dbReference>
<dbReference type="SMART" id="SM00388">
    <property type="entry name" value="HisKA"/>
    <property type="match status" value="1"/>
</dbReference>
<reference evidence="18" key="1">
    <citation type="submission" date="2020-06" db="EMBL/GenBank/DDBJ databases">
        <title>Characterization of fructooligosaccharide metabolism and fructooligosaccharide-degrading enzymes in human commensal butyrate producers.</title>
        <authorList>
            <person name="Tanno H."/>
            <person name="Fujii T."/>
            <person name="Hirano K."/>
            <person name="Maeno S."/>
            <person name="Tonozuka T."/>
            <person name="Sakamoto M."/>
            <person name="Ohkuma M."/>
            <person name="Tochio T."/>
            <person name="Endo A."/>
        </authorList>
    </citation>
    <scope>NUCLEOTIDE SEQUENCE</scope>
    <source>
        <strain evidence="18">JCM 31265</strain>
    </source>
</reference>
<evidence type="ECO:0000256" key="15">
    <source>
        <dbReference type="SAM" id="Phobius"/>
    </source>
</evidence>
<evidence type="ECO:0000256" key="6">
    <source>
        <dbReference type="ARBA" id="ARBA00022679"/>
    </source>
</evidence>
<keyword evidence="12" id="KW-0902">Two-component regulatory system</keyword>
<dbReference type="InterPro" id="IPR005467">
    <property type="entry name" value="His_kinase_dom"/>
</dbReference>
<gene>
    <name evidence="18" type="ORF">COEU31_00340</name>
</gene>
<keyword evidence="8" id="KW-0547">Nucleotide-binding</keyword>
<evidence type="ECO:0000256" key="9">
    <source>
        <dbReference type="ARBA" id="ARBA00022777"/>
    </source>
</evidence>
<dbReference type="GO" id="GO:0005886">
    <property type="term" value="C:plasma membrane"/>
    <property type="evidence" value="ECO:0007669"/>
    <property type="project" value="UniProtKB-SubCell"/>
</dbReference>
<dbReference type="Gene3D" id="6.10.340.10">
    <property type="match status" value="1"/>
</dbReference>
<dbReference type="InterPro" id="IPR003594">
    <property type="entry name" value="HATPase_dom"/>
</dbReference>
<dbReference type="PANTHER" id="PTHR45528:SF1">
    <property type="entry name" value="SENSOR HISTIDINE KINASE CPXA"/>
    <property type="match status" value="1"/>
</dbReference>
<dbReference type="SMART" id="SM00304">
    <property type="entry name" value="HAMP"/>
    <property type="match status" value="1"/>
</dbReference>
<proteinExistence type="predicted"/>
<evidence type="ECO:0000256" key="10">
    <source>
        <dbReference type="ARBA" id="ARBA00022840"/>
    </source>
</evidence>
<dbReference type="GO" id="GO:0000155">
    <property type="term" value="F:phosphorelay sensor kinase activity"/>
    <property type="evidence" value="ECO:0007669"/>
    <property type="project" value="InterPro"/>
</dbReference>
<organism evidence="18 19">
    <name type="scientific">Coprococcus eutactus</name>
    <dbReference type="NCBI Taxonomy" id="33043"/>
    <lineage>
        <taxon>Bacteria</taxon>
        <taxon>Bacillati</taxon>
        <taxon>Bacillota</taxon>
        <taxon>Clostridia</taxon>
        <taxon>Lachnospirales</taxon>
        <taxon>Lachnospiraceae</taxon>
        <taxon>Coprococcus</taxon>
    </lineage>
</organism>
<accession>A0AAI9NX10</accession>
<dbReference type="InterPro" id="IPR004358">
    <property type="entry name" value="Sig_transdc_His_kin-like_C"/>
</dbReference>
<evidence type="ECO:0000256" key="8">
    <source>
        <dbReference type="ARBA" id="ARBA00022741"/>
    </source>
</evidence>
<evidence type="ECO:0000259" key="16">
    <source>
        <dbReference type="PROSITE" id="PS50109"/>
    </source>
</evidence>